<name>A0A4T0UZU3_9NEIS</name>
<gene>
    <name evidence="1" type="ORF">E5K04_06200</name>
</gene>
<dbReference type="Proteomes" id="UP000308891">
    <property type="component" value="Unassembled WGS sequence"/>
</dbReference>
<proteinExistence type="predicted"/>
<reference evidence="1 2" key="1">
    <citation type="submission" date="2019-04" db="EMBL/GenBank/DDBJ databases">
        <title>Crenobacter sp. nov.</title>
        <authorList>
            <person name="Shi S."/>
        </authorList>
    </citation>
    <scope>NUCLEOTIDE SEQUENCE [LARGE SCALE GENOMIC DNA]</scope>
    <source>
        <strain evidence="1 2">GY 70310</strain>
    </source>
</reference>
<dbReference type="RefSeq" id="WP_136552041.1">
    <property type="nucleotide sequence ID" value="NZ_STGJ01000005.1"/>
</dbReference>
<protein>
    <submittedName>
        <fullName evidence="1">Uncharacterized protein</fullName>
    </submittedName>
</protein>
<evidence type="ECO:0000313" key="1">
    <source>
        <dbReference type="EMBL" id="TIC84760.1"/>
    </source>
</evidence>
<dbReference type="AlphaFoldDB" id="A0A4T0UZU3"/>
<keyword evidence="2" id="KW-1185">Reference proteome</keyword>
<comment type="caution">
    <text evidence="1">The sequence shown here is derived from an EMBL/GenBank/DDBJ whole genome shotgun (WGS) entry which is preliminary data.</text>
</comment>
<evidence type="ECO:0000313" key="2">
    <source>
        <dbReference type="Proteomes" id="UP000308891"/>
    </source>
</evidence>
<accession>A0A4T0UZU3</accession>
<dbReference type="EMBL" id="STGJ01000005">
    <property type="protein sequence ID" value="TIC84760.1"/>
    <property type="molecule type" value="Genomic_DNA"/>
</dbReference>
<dbReference type="OrthoDB" id="8611334at2"/>
<organism evidence="1 2">
    <name type="scientific">Crenobacter intestini</name>
    <dbReference type="NCBI Taxonomy" id="2563443"/>
    <lineage>
        <taxon>Bacteria</taxon>
        <taxon>Pseudomonadati</taxon>
        <taxon>Pseudomonadota</taxon>
        <taxon>Betaproteobacteria</taxon>
        <taxon>Neisseriales</taxon>
        <taxon>Neisseriaceae</taxon>
        <taxon>Crenobacter</taxon>
    </lineage>
</organism>
<sequence length="180" mass="19153">MEQVLNIRASVVTAPAPAALLALHVLADAESLSRGVPQACLPHGVDVAESLLPEVRQLAILLAARRQVPCARTPDRLTDAADWLAARIVLFELASLALPAAELPLLAEANARIRALGQALGLSLPTAQLAPLSDARGVLLVYSRLPLLPDALSRPLIERCTLVRSLVRLRAQPLFARLGL</sequence>